<feature type="transmembrane region" description="Helical" evidence="6">
    <location>
        <begin position="61"/>
        <end position="84"/>
    </location>
</feature>
<evidence type="ECO:0000256" key="6">
    <source>
        <dbReference type="RuleBase" id="RU361218"/>
    </source>
</evidence>
<feature type="transmembrane region" description="Helical" evidence="6">
    <location>
        <begin position="20"/>
        <end position="41"/>
    </location>
</feature>
<dbReference type="CDD" id="cd03156">
    <property type="entry name" value="uroplakin_I_like_LEL"/>
    <property type="match status" value="1"/>
</dbReference>
<evidence type="ECO:0000313" key="7">
    <source>
        <dbReference type="EMBL" id="MFH4978482.1"/>
    </source>
</evidence>
<dbReference type="Gene3D" id="1.10.1450.10">
    <property type="entry name" value="Tetraspanin"/>
    <property type="match status" value="1"/>
</dbReference>
<comment type="caution">
    <text evidence="7">The sequence shown here is derived from an EMBL/GenBank/DDBJ whole genome shotgun (WGS) entry which is preliminary data.</text>
</comment>
<name>A0ABD6EP76_9BILA</name>
<dbReference type="EMBL" id="JBGFUD010003243">
    <property type="protein sequence ID" value="MFH4978482.1"/>
    <property type="molecule type" value="Genomic_DNA"/>
</dbReference>
<dbReference type="InterPro" id="IPR018499">
    <property type="entry name" value="Tetraspanin/Peripherin"/>
</dbReference>
<feature type="transmembrane region" description="Helical" evidence="6">
    <location>
        <begin position="91"/>
        <end position="115"/>
    </location>
</feature>
<dbReference type="Pfam" id="PF00335">
    <property type="entry name" value="Tetraspanin"/>
    <property type="match status" value="1"/>
</dbReference>
<evidence type="ECO:0000256" key="5">
    <source>
        <dbReference type="ARBA" id="ARBA00023136"/>
    </source>
</evidence>
<comment type="subcellular location">
    <subcellularLocation>
        <location evidence="1 6">Membrane</location>
        <topology evidence="1 6">Multi-pass membrane protein</topology>
    </subcellularLocation>
</comment>
<dbReference type="AlphaFoldDB" id="A0ABD6EP76"/>
<protein>
    <recommendedName>
        <fullName evidence="6">Tetraspanin</fullName>
    </recommendedName>
</protein>
<dbReference type="PANTHER" id="PTHR19282:SF452">
    <property type="entry name" value="LD03691P"/>
    <property type="match status" value="1"/>
</dbReference>
<evidence type="ECO:0000256" key="4">
    <source>
        <dbReference type="ARBA" id="ARBA00022989"/>
    </source>
</evidence>
<keyword evidence="5 6" id="KW-0472">Membrane</keyword>
<evidence type="ECO:0000313" key="8">
    <source>
        <dbReference type="Proteomes" id="UP001608902"/>
    </source>
</evidence>
<dbReference type="InterPro" id="IPR000301">
    <property type="entry name" value="Tetraspanin_animals"/>
</dbReference>
<proteinExistence type="inferred from homology"/>
<dbReference type="InterPro" id="IPR008952">
    <property type="entry name" value="Tetraspanin_EC2_sf"/>
</dbReference>
<comment type="similarity">
    <text evidence="2 6">Belongs to the tetraspanin (TM4SF) family.</text>
</comment>
<dbReference type="Proteomes" id="UP001608902">
    <property type="component" value="Unassembled WGS sequence"/>
</dbReference>
<keyword evidence="3 6" id="KW-0812">Transmembrane</keyword>
<evidence type="ECO:0000256" key="1">
    <source>
        <dbReference type="ARBA" id="ARBA00004141"/>
    </source>
</evidence>
<dbReference type="SUPFAM" id="SSF48652">
    <property type="entry name" value="Tetraspanin"/>
    <property type="match status" value="1"/>
</dbReference>
<reference evidence="7 8" key="1">
    <citation type="submission" date="2024-08" db="EMBL/GenBank/DDBJ databases">
        <title>Gnathostoma spinigerum genome.</title>
        <authorList>
            <person name="Gonzalez-Bertolin B."/>
            <person name="Monzon S."/>
            <person name="Zaballos A."/>
            <person name="Jimenez P."/>
            <person name="Dekumyoy P."/>
            <person name="Varona S."/>
            <person name="Cuesta I."/>
            <person name="Sumanam S."/>
            <person name="Adisakwattana P."/>
            <person name="Gasser R.B."/>
            <person name="Hernandez-Gonzalez A."/>
            <person name="Young N.D."/>
            <person name="Perteguer M.J."/>
        </authorList>
    </citation>
    <scope>NUCLEOTIDE SEQUENCE [LARGE SCALE GENOMIC DNA]</scope>
    <source>
        <strain evidence="7">AL3</strain>
        <tissue evidence="7">Liver</tissue>
    </source>
</reference>
<organism evidence="7 8">
    <name type="scientific">Gnathostoma spinigerum</name>
    <dbReference type="NCBI Taxonomy" id="75299"/>
    <lineage>
        <taxon>Eukaryota</taxon>
        <taxon>Metazoa</taxon>
        <taxon>Ecdysozoa</taxon>
        <taxon>Nematoda</taxon>
        <taxon>Chromadorea</taxon>
        <taxon>Rhabditida</taxon>
        <taxon>Spirurina</taxon>
        <taxon>Gnathostomatomorpha</taxon>
        <taxon>Gnathostomatoidea</taxon>
        <taxon>Gnathostomatidae</taxon>
        <taxon>Gnathostoma</taxon>
    </lineage>
</organism>
<dbReference type="GO" id="GO:0016020">
    <property type="term" value="C:membrane"/>
    <property type="evidence" value="ECO:0007669"/>
    <property type="project" value="UniProtKB-SubCell"/>
</dbReference>
<gene>
    <name evidence="7" type="ORF">AB6A40_005191</name>
</gene>
<evidence type="ECO:0000256" key="2">
    <source>
        <dbReference type="ARBA" id="ARBA00006840"/>
    </source>
</evidence>
<dbReference type="PANTHER" id="PTHR19282">
    <property type="entry name" value="TETRASPANIN"/>
    <property type="match status" value="1"/>
</dbReference>
<evidence type="ECO:0000256" key="3">
    <source>
        <dbReference type="ARBA" id="ARBA00022692"/>
    </source>
</evidence>
<keyword evidence="8" id="KW-1185">Reference proteome</keyword>
<accession>A0ABD6EP76</accession>
<keyword evidence="4 6" id="KW-1133">Transmembrane helix</keyword>
<sequence>MGTFGRWSAYGGFGRTIRMIYFSSNLFTVLLSICVTAYGSWLVHNRSQYAELLEPSLYVDVARIMIVVSVIAIINSIVSVYAMLHELRCMIYTSAVASFVTFVMLFIGGIMGFVFQHQLIDQIPLHLKMLTSLRELYGTPEMDGITHAWDELQTNFHCCGVNGTNDFNVWRTSKWYMRQKEPKHKLPASCCVSGEESKCLAANLSDNGDMSAIYTATCYIPLRTDLLSLMNSAARVCIISSFSMLVPAMFAALYALLIRK</sequence>
<dbReference type="PIRSF" id="PIRSF002419">
    <property type="entry name" value="Tetraspanin"/>
    <property type="match status" value="1"/>
</dbReference>
<feature type="transmembrane region" description="Helical" evidence="6">
    <location>
        <begin position="233"/>
        <end position="257"/>
    </location>
</feature>